<feature type="domain" description="BPL/LPL catalytic" evidence="5">
    <location>
        <begin position="1"/>
        <end position="171"/>
    </location>
</feature>
<evidence type="ECO:0000256" key="3">
    <source>
        <dbReference type="ARBA" id="ARBA00024227"/>
    </source>
</evidence>
<evidence type="ECO:0000259" key="5">
    <source>
        <dbReference type="PROSITE" id="PS51733"/>
    </source>
</evidence>
<dbReference type="CDD" id="cd16442">
    <property type="entry name" value="BPL"/>
    <property type="match status" value="1"/>
</dbReference>
<dbReference type="Pfam" id="PF03099">
    <property type="entry name" value="BPL_LplA_LipB"/>
    <property type="match status" value="1"/>
</dbReference>
<dbReference type="Proteomes" id="UP001595683">
    <property type="component" value="Unassembled WGS sequence"/>
</dbReference>
<dbReference type="SUPFAM" id="SSF55681">
    <property type="entry name" value="Class II aaRS and biotin synthetases"/>
    <property type="match status" value="1"/>
</dbReference>
<dbReference type="RefSeq" id="WP_229815112.1">
    <property type="nucleotide sequence ID" value="NZ_BMZP01000003.1"/>
</dbReference>
<gene>
    <name evidence="6" type="ORF">ACFOOT_03260</name>
</gene>
<accession>A0ABV7UZ46</accession>
<evidence type="ECO:0000256" key="1">
    <source>
        <dbReference type="ARBA" id="ARBA00022598"/>
    </source>
</evidence>
<evidence type="ECO:0000256" key="4">
    <source>
        <dbReference type="ARBA" id="ARBA00047846"/>
    </source>
</evidence>
<dbReference type="PANTHER" id="PTHR12835">
    <property type="entry name" value="BIOTIN PROTEIN LIGASE"/>
    <property type="match status" value="1"/>
</dbReference>
<comment type="caution">
    <text evidence="6">The sequence shown here is derived from an EMBL/GenBank/DDBJ whole genome shotgun (WGS) entry which is preliminary data.</text>
</comment>
<keyword evidence="2" id="KW-0092">Biotin</keyword>
<dbReference type="InterPro" id="IPR004408">
    <property type="entry name" value="Biotin_CoA_COase_ligase"/>
</dbReference>
<evidence type="ECO:0000313" key="6">
    <source>
        <dbReference type="EMBL" id="MFC3670436.1"/>
    </source>
</evidence>
<keyword evidence="7" id="KW-1185">Reference proteome</keyword>
<reference evidence="7" key="1">
    <citation type="journal article" date="2019" name="Int. J. Syst. Evol. Microbiol.">
        <title>The Global Catalogue of Microorganisms (GCM) 10K type strain sequencing project: providing services to taxonomists for standard genome sequencing and annotation.</title>
        <authorList>
            <consortium name="The Broad Institute Genomics Platform"/>
            <consortium name="The Broad Institute Genome Sequencing Center for Infectious Disease"/>
            <person name="Wu L."/>
            <person name="Ma J."/>
        </authorList>
    </citation>
    <scope>NUCLEOTIDE SEQUENCE [LARGE SCALE GENOMIC DNA]</scope>
    <source>
        <strain evidence="7">KCTC 42224</strain>
    </source>
</reference>
<dbReference type="Gene3D" id="3.30.930.10">
    <property type="entry name" value="Bira Bifunctional Protein, Domain 2"/>
    <property type="match status" value="1"/>
</dbReference>
<keyword evidence="1 6" id="KW-0436">Ligase</keyword>
<sequence length="248" mass="25632">MLELVQEIPSTNAALVARVGGGDCLLEGHWLIADRQTAGRGRAGRVWSDGFGNFMGSTPVRLAPHETAPQTLALVAGLALWDAIAVCAPGLPALYLKWPNDVLVGQAKLAGILLERVGNTVIVGIGVNLASAPVVPGRETASLAALGHPVARDAFAAILAERWAAHLGAWHAGQWPALRAAWEERAVPRGTLVSVNDRDHGPIMGGFAGIDADGVAQLRLADGRVLAIHAGDVDLVGEPAPPAARGDA</sequence>
<dbReference type="InterPro" id="IPR003142">
    <property type="entry name" value="BPL_C"/>
</dbReference>
<evidence type="ECO:0000313" key="7">
    <source>
        <dbReference type="Proteomes" id="UP001595683"/>
    </source>
</evidence>
<dbReference type="EC" id="6.3.4.15" evidence="3"/>
<protein>
    <recommendedName>
        <fullName evidence="3">biotin--[biotin carboxyl-carrier protein] ligase</fullName>
        <ecNumber evidence="3">6.3.4.15</ecNumber>
    </recommendedName>
</protein>
<dbReference type="PROSITE" id="PS51733">
    <property type="entry name" value="BPL_LPL_CATALYTIC"/>
    <property type="match status" value="1"/>
</dbReference>
<dbReference type="PANTHER" id="PTHR12835:SF5">
    <property type="entry name" value="BIOTIN--PROTEIN LIGASE"/>
    <property type="match status" value="1"/>
</dbReference>
<dbReference type="EMBL" id="JBHRYE010000007">
    <property type="protein sequence ID" value="MFC3670436.1"/>
    <property type="molecule type" value="Genomic_DNA"/>
</dbReference>
<dbReference type="Pfam" id="PF02237">
    <property type="entry name" value="BPL_C"/>
    <property type="match status" value="1"/>
</dbReference>
<evidence type="ECO:0000256" key="2">
    <source>
        <dbReference type="ARBA" id="ARBA00023267"/>
    </source>
</evidence>
<dbReference type="InterPro" id="IPR045864">
    <property type="entry name" value="aa-tRNA-synth_II/BPL/LPL"/>
</dbReference>
<dbReference type="InterPro" id="IPR004143">
    <property type="entry name" value="BPL_LPL_catalytic"/>
</dbReference>
<dbReference type="GO" id="GO:0004077">
    <property type="term" value="F:biotin--[biotin carboxyl-carrier protein] ligase activity"/>
    <property type="evidence" value="ECO:0007669"/>
    <property type="project" value="UniProtKB-EC"/>
</dbReference>
<comment type="catalytic activity">
    <reaction evidence="4">
        <text>biotin + L-lysyl-[protein] + ATP = N(6)-biotinyl-L-lysyl-[protein] + AMP + diphosphate + H(+)</text>
        <dbReference type="Rhea" id="RHEA:11756"/>
        <dbReference type="Rhea" id="RHEA-COMP:9752"/>
        <dbReference type="Rhea" id="RHEA-COMP:10505"/>
        <dbReference type="ChEBI" id="CHEBI:15378"/>
        <dbReference type="ChEBI" id="CHEBI:29969"/>
        <dbReference type="ChEBI" id="CHEBI:30616"/>
        <dbReference type="ChEBI" id="CHEBI:33019"/>
        <dbReference type="ChEBI" id="CHEBI:57586"/>
        <dbReference type="ChEBI" id="CHEBI:83144"/>
        <dbReference type="ChEBI" id="CHEBI:456215"/>
        <dbReference type="EC" id="6.3.4.15"/>
    </reaction>
</comment>
<organism evidence="6 7">
    <name type="scientific">Novosphingobium pokkalii</name>
    <dbReference type="NCBI Taxonomy" id="1770194"/>
    <lineage>
        <taxon>Bacteria</taxon>
        <taxon>Pseudomonadati</taxon>
        <taxon>Pseudomonadota</taxon>
        <taxon>Alphaproteobacteria</taxon>
        <taxon>Sphingomonadales</taxon>
        <taxon>Sphingomonadaceae</taxon>
        <taxon>Novosphingobium</taxon>
    </lineage>
</organism>
<name>A0ABV7UZ46_9SPHN</name>
<proteinExistence type="predicted"/>
<dbReference type="NCBIfam" id="TIGR00121">
    <property type="entry name" value="birA_ligase"/>
    <property type="match status" value="1"/>
</dbReference>